<dbReference type="Proteomes" id="UP000028582">
    <property type="component" value="Unassembled WGS sequence"/>
</dbReference>
<sequence>MDLGPDPPPLDHEGIIRLLLERMTDWKLPRGCINDAAAHFGCTRQTVSSVFHARDKEPRESARGIARVWTPDAIQEALETVPAIERTSYIALAAATGIPRTTLARAKGNKDGIRRATGSVKSYLTSDQMRQRIEFALSFVGEGAAGTKSYYLTYNEKVLHFAVPNVKYLTKLGCCPFVEMVEAKRSWKNRPAGTPELKCTSIAKPPRRPDFNVLDLGFFSSIQAHQYRKRVYNVEQLVDAVESGFVELKSVTLSKSFLTLQSVLEQAMLDRGGNTYKIPHLGKDKWVRLGDLLLSLPCSSEAVKIGKAALDDVVV</sequence>
<gene>
    <name evidence="1" type="ORF">F444_19106</name>
</gene>
<evidence type="ECO:0000313" key="2">
    <source>
        <dbReference type="Proteomes" id="UP000028582"/>
    </source>
</evidence>
<organism evidence="1 2">
    <name type="scientific">Phytophthora nicotianae P1976</name>
    <dbReference type="NCBI Taxonomy" id="1317066"/>
    <lineage>
        <taxon>Eukaryota</taxon>
        <taxon>Sar</taxon>
        <taxon>Stramenopiles</taxon>
        <taxon>Oomycota</taxon>
        <taxon>Peronosporomycetes</taxon>
        <taxon>Peronosporales</taxon>
        <taxon>Peronosporaceae</taxon>
        <taxon>Phytophthora</taxon>
    </lineage>
</organism>
<dbReference type="PANTHER" id="PTHR47169">
    <property type="entry name" value="OS01G0541250 PROTEIN"/>
    <property type="match status" value="1"/>
</dbReference>
<dbReference type="EMBL" id="ANJA01003523">
    <property type="protein sequence ID" value="ETO63120.1"/>
    <property type="molecule type" value="Genomic_DNA"/>
</dbReference>
<dbReference type="Gene3D" id="3.30.420.10">
    <property type="entry name" value="Ribonuclease H-like superfamily/Ribonuclease H"/>
    <property type="match status" value="1"/>
</dbReference>
<comment type="caution">
    <text evidence="1">The sequence shown here is derived from an EMBL/GenBank/DDBJ whole genome shotgun (WGS) entry which is preliminary data.</text>
</comment>
<proteinExistence type="predicted"/>
<reference evidence="1 2" key="1">
    <citation type="submission" date="2013-11" db="EMBL/GenBank/DDBJ databases">
        <title>The Genome Sequence of Phytophthora parasitica P1976.</title>
        <authorList>
            <consortium name="The Broad Institute Genomics Platform"/>
            <person name="Russ C."/>
            <person name="Tyler B."/>
            <person name="Panabieres F."/>
            <person name="Shan W."/>
            <person name="Tripathy S."/>
            <person name="Grunwald N."/>
            <person name="Machado M."/>
            <person name="Johnson C.S."/>
            <person name="Walker B."/>
            <person name="Young S."/>
            <person name="Zeng Q."/>
            <person name="Gargeya S."/>
            <person name="Fitzgerald M."/>
            <person name="Haas B."/>
            <person name="Abouelleil A."/>
            <person name="Allen A.W."/>
            <person name="Alvarado L."/>
            <person name="Arachchi H.M."/>
            <person name="Berlin A.M."/>
            <person name="Chapman S.B."/>
            <person name="Gainer-Dewar J."/>
            <person name="Goldberg J."/>
            <person name="Griggs A."/>
            <person name="Gujja S."/>
            <person name="Hansen M."/>
            <person name="Howarth C."/>
            <person name="Imamovic A."/>
            <person name="Ireland A."/>
            <person name="Larimer J."/>
            <person name="McCowan C."/>
            <person name="Murphy C."/>
            <person name="Pearson M."/>
            <person name="Poon T.W."/>
            <person name="Priest M."/>
            <person name="Roberts A."/>
            <person name="Saif S."/>
            <person name="Shea T."/>
            <person name="Sisk P."/>
            <person name="Sykes S."/>
            <person name="Wortman J."/>
            <person name="Nusbaum C."/>
            <person name="Birren B."/>
        </authorList>
    </citation>
    <scope>NUCLEOTIDE SEQUENCE [LARGE SCALE GENOMIC DNA]</scope>
    <source>
        <strain evidence="1 2">P1976</strain>
    </source>
</reference>
<dbReference type="AlphaFoldDB" id="A0A080Z909"/>
<dbReference type="PANTHER" id="PTHR47169:SF2">
    <property type="entry name" value="OS01G0541250 PROTEIN"/>
    <property type="match status" value="1"/>
</dbReference>
<accession>A0A080Z909</accession>
<evidence type="ECO:0000313" key="1">
    <source>
        <dbReference type="EMBL" id="ETO63120.1"/>
    </source>
</evidence>
<dbReference type="InterPro" id="IPR036397">
    <property type="entry name" value="RNaseH_sf"/>
</dbReference>
<protein>
    <submittedName>
        <fullName evidence="1">Uncharacterized protein</fullName>
    </submittedName>
</protein>
<dbReference type="OrthoDB" id="125932at2759"/>
<dbReference type="GO" id="GO:0003676">
    <property type="term" value="F:nucleic acid binding"/>
    <property type="evidence" value="ECO:0007669"/>
    <property type="project" value="InterPro"/>
</dbReference>
<name>A0A080Z909_PHYNI</name>